<evidence type="ECO:0000313" key="2">
    <source>
        <dbReference type="Proteomes" id="UP000630097"/>
    </source>
</evidence>
<comment type="caution">
    <text evidence="1">The sequence shown here is derived from an EMBL/GenBank/DDBJ whole genome shotgun (WGS) entry which is preliminary data.</text>
</comment>
<protein>
    <submittedName>
        <fullName evidence="1">Uncharacterized protein</fullName>
    </submittedName>
</protein>
<dbReference type="EMBL" id="BONV01000004">
    <property type="protein sequence ID" value="GIG78481.1"/>
    <property type="molecule type" value="Genomic_DNA"/>
</dbReference>
<keyword evidence="2" id="KW-1185">Reference proteome</keyword>
<evidence type="ECO:0000313" key="1">
    <source>
        <dbReference type="EMBL" id="GIG78481.1"/>
    </source>
</evidence>
<proteinExistence type="predicted"/>
<accession>A0A8J3PQA0</accession>
<gene>
    <name evidence="1" type="ORF">Pka01_16080</name>
</gene>
<sequence length="44" mass="4680">MQDADPCGMVEIGIVWGGGSKVIENAEEGVNHDLHEVGFSLIPE</sequence>
<organism evidence="1 2">
    <name type="scientific">Planotetraspora kaengkrachanensis</name>
    <dbReference type="NCBI Taxonomy" id="575193"/>
    <lineage>
        <taxon>Bacteria</taxon>
        <taxon>Bacillati</taxon>
        <taxon>Actinomycetota</taxon>
        <taxon>Actinomycetes</taxon>
        <taxon>Streptosporangiales</taxon>
        <taxon>Streptosporangiaceae</taxon>
        <taxon>Planotetraspora</taxon>
    </lineage>
</organism>
<dbReference type="Proteomes" id="UP000630097">
    <property type="component" value="Unassembled WGS sequence"/>
</dbReference>
<dbReference type="AlphaFoldDB" id="A0A8J3PQA0"/>
<reference evidence="1 2" key="1">
    <citation type="submission" date="2021-01" db="EMBL/GenBank/DDBJ databases">
        <title>Whole genome shotgun sequence of Planotetraspora kaengkrachanensis NBRC 104272.</title>
        <authorList>
            <person name="Komaki H."/>
            <person name="Tamura T."/>
        </authorList>
    </citation>
    <scope>NUCLEOTIDE SEQUENCE [LARGE SCALE GENOMIC DNA]</scope>
    <source>
        <strain evidence="1 2">NBRC 104272</strain>
    </source>
</reference>
<name>A0A8J3PQA0_9ACTN</name>